<dbReference type="EMBL" id="JABSNO010000021">
    <property type="protein sequence ID" value="NRS93404.1"/>
    <property type="molecule type" value="Genomic_DNA"/>
</dbReference>
<reference evidence="2" key="1">
    <citation type="submission" date="2020-05" db="EMBL/GenBank/DDBJ databases">
        <title>Genomic Encyclopedia of Type Strains, Phase IV (KMG-V): Genome sequencing to study the core and pangenomes of soil and plant-associated prokaryotes.</title>
        <authorList>
            <person name="Whitman W."/>
        </authorList>
    </citation>
    <scope>NUCLEOTIDE SEQUENCE</scope>
    <source>
        <strain evidence="2">16F</strain>
    </source>
</reference>
<name>A0A8J8GBY6_9FLAO</name>
<keyword evidence="3" id="KW-1185">Reference proteome</keyword>
<evidence type="ECO:0000256" key="1">
    <source>
        <dbReference type="SAM" id="SignalP"/>
    </source>
</evidence>
<evidence type="ECO:0000313" key="3">
    <source>
        <dbReference type="Proteomes" id="UP000610746"/>
    </source>
</evidence>
<dbReference type="InterPro" id="IPR036426">
    <property type="entry name" value="Bulb-type_lectin_dom_sf"/>
</dbReference>
<gene>
    <name evidence="2" type="ORF">HNQ03_002494</name>
</gene>
<comment type="caution">
    <text evidence="2">The sequence shown here is derived from an EMBL/GenBank/DDBJ whole genome shotgun (WGS) entry which is preliminary data.</text>
</comment>
<evidence type="ECO:0000313" key="2">
    <source>
        <dbReference type="EMBL" id="NRS93404.1"/>
    </source>
</evidence>
<dbReference type="Proteomes" id="UP000610746">
    <property type="component" value="Unassembled WGS sequence"/>
</dbReference>
<keyword evidence="1" id="KW-0732">Signal</keyword>
<dbReference type="RefSeq" id="WP_173779968.1">
    <property type="nucleotide sequence ID" value="NZ_JABSNO010000021.1"/>
</dbReference>
<evidence type="ECO:0008006" key="4">
    <source>
        <dbReference type="Google" id="ProtNLM"/>
    </source>
</evidence>
<dbReference type="Gene3D" id="2.90.10.10">
    <property type="entry name" value="Bulb-type lectin domain"/>
    <property type="match status" value="1"/>
</dbReference>
<feature type="signal peptide" evidence="1">
    <location>
        <begin position="1"/>
        <end position="22"/>
    </location>
</feature>
<proteinExistence type="predicted"/>
<feature type="chain" id="PRO_5035318174" description="Bulb-type lectin domain-containing protein" evidence="1">
    <location>
        <begin position="23"/>
        <end position="130"/>
    </location>
</feature>
<dbReference type="AlphaFoldDB" id="A0A8J8GBY6"/>
<dbReference type="SUPFAM" id="SSF51110">
    <property type="entry name" value="alpha-D-mannose-specific plant lectins"/>
    <property type="match status" value="1"/>
</dbReference>
<organism evidence="2 3">
    <name type="scientific">Frigoriflavimonas asaccharolytica</name>
    <dbReference type="NCBI Taxonomy" id="2735899"/>
    <lineage>
        <taxon>Bacteria</taxon>
        <taxon>Pseudomonadati</taxon>
        <taxon>Bacteroidota</taxon>
        <taxon>Flavobacteriia</taxon>
        <taxon>Flavobacteriales</taxon>
        <taxon>Weeksellaceae</taxon>
        <taxon>Frigoriflavimonas</taxon>
    </lineage>
</organism>
<dbReference type="PROSITE" id="PS51257">
    <property type="entry name" value="PROKAR_LIPOPROTEIN"/>
    <property type="match status" value="1"/>
</dbReference>
<protein>
    <recommendedName>
        <fullName evidence="4">Bulb-type lectin domain-containing protein</fullName>
    </recommendedName>
</protein>
<sequence length="130" mass="14785">MKKLLNISALGLVALLSFSCSREEDIVNTVTQKDNFVKTVNETDKISFVNTNRLATSARISELNMNQSLLLSHYGIQFNLVMQNDANLVLYRNGIVYWASGTQPFNIYDGYPYNPVFKIQNDRNILPSFL</sequence>
<accession>A0A8J8GBY6</accession>